<comment type="caution">
    <text evidence="1">The sequence shown here is derived from an EMBL/GenBank/DDBJ whole genome shotgun (WGS) entry which is preliminary data.</text>
</comment>
<name>A0AAV3ZP77_9GAST</name>
<protein>
    <submittedName>
        <fullName evidence="1">Uncharacterized protein</fullName>
    </submittedName>
</protein>
<sequence>MRRKTEEIDSKHVLKSVITTEIPFSMVMSGPVNGGRNERHESREAKGDHELTVLAFISIIPGTKIDGACFTSVSARNTTNKQEAFRFGTFTSTEDFKER</sequence>
<evidence type="ECO:0000313" key="1">
    <source>
        <dbReference type="EMBL" id="GFN97123.1"/>
    </source>
</evidence>
<dbReference type="AlphaFoldDB" id="A0AAV3ZP77"/>
<dbReference type="Proteomes" id="UP000735302">
    <property type="component" value="Unassembled WGS sequence"/>
</dbReference>
<gene>
    <name evidence="1" type="ORF">PoB_002362900</name>
</gene>
<keyword evidence="2" id="KW-1185">Reference proteome</keyword>
<reference evidence="1 2" key="1">
    <citation type="journal article" date="2021" name="Elife">
        <title>Chloroplast acquisition without the gene transfer in kleptoplastic sea slugs, Plakobranchus ocellatus.</title>
        <authorList>
            <person name="Maeda T."/>
            <person name="Takahashi S."/>
            <person name="Yoshida T."/>
            <person name="Shimamura S."/>
            <person name="Takaki Y."/>
            <person name="Nagai Y."/>
            <person name="Toyoda A."/>
            <person name="Suzuki Y."/>
            <person name="Arimoto A."/>
            <person name="Ishii H."/>
            <person name="Satoh N."/>
            <person name="Nishiyama T."/>
            <person name="Hasebe M."/>
            <person name="Maruyama T."/>
            <person name="Minagawa J."/>
            <person name="Obokata J."/>
            <person name="Shigenobu S."/>
        </authorList>
    </citation>
    <scope>NUCLEOTIDE SEQUENCE [LARGE SCALE GENOMIC DNA]</scope>
</reference>
<proteinExistence type="predicted"/>
<accession>A0AAV3ZP77</accession>
<evidence type="ECO:0000313" key="2">
    <source>
        <dbReference type="Proteomes" id="UP000735302"/>
    </source>
</evidence>
<organism evidence="1 2">
    <name type="scientific">Plakobranchus ocellatus</name>
    <dbReference type="NCBI Taxonomy" id="259542"/>
    <lineage>
        <taxon>Eukaryota</taxon>
        <taxon>Metazoa</taxon>
        <taxon>Spiralia</taxon>
        <taxon>Lophotrochozoa</taxon>
        <taxon>Mollusca</taxon>
        <taxon>Gastropoda</taxon>
        <taxon>Heterobranchia</taxon>
        <taxon>Euthyneura</taxon>
        <taxon>Panpulmonata</taxon>
        <taxon>Sacoglossa</taxon>
        <taxon>Placobranchoidea</taxon>
        <taxon>Plakobranchidae</taxon>
        <taxon>Plakobranchus</taxon>
    </lineage>
</organism>
<dbReference type="EMBL" id="BLXT01002730">
    <property type="protein sequence ID" value="GFN97123.1"/>
    <property type="molecule type" value="Genomic_DNA"/>
</dbReference>